<organism evidence="1 2">
    <name type="scientific">Epicoccum nigrum</name>
    <name type="common">Soil fungus</name>
    <name type="synonym">Epicoccum purpurascens</name>
    <dbReference type="NCBI Taxonomy" id="105696"/>
    <lineage>
        <taxon>Eukaryota</taxon>
        <taxon>Fungi</taxon>
        <taxon>Dikarya</taxon>
        <taxon>Ascomycota</taxon>
        <taxon>Pezizomycotina</taxon>
        <taxon>Dothideomycetes</taxon>
        <taxon>Pleosporomycetidae</taxon>
        <taxon>Pleosporales</taxon>
        <taxon>Pleosporineae</taxon>
        <taxon>Didymellaceae</taxon>
        <taxon>Epicoccum</taxon>
    </lineage>
</organism>
<sequence length="256" mass="29979">MRVGITHNPFIGYVQQMLRSLTLGHYIFHKDYQFDWILSHGSTLEELDLDRCSILYQIGHCIEDWQDDEGYSIGKETDSGELDYGWSPDPGLGEVSKFYFNNWGRRWHEALPKFAISLPKLRTFRFGSSQQWNLDIESRYAGRGNVGTFRLPIMPWRDEENLVSSILDDRYMIWDDYQQQYRAHWRIEQNVGEEDFLGSNGYGEAWPDEVVEQIHSFPDCKTEDRDALGLLLDVIRSVDRDVCFCKDDCSCDGTHH</sequence>
<accession>A0A1Y2M9J6</accession>
<gene>
    <name evidence="1" type="ORF">B5807_02686</name>
</gene>
<reference evidence="1 2" key="1">
    <citation type="journal article" date="2017" name="Genome Announc.">
        <title>Genome sequence of the saprophytic ascomycete Epicoccum nigrum ICMP 19927 strain isolated from New Zealand.</title>
        <authorList>
            <person name="Fokin M."/>
            <person name="Fleetwood D."/>
            <person name="Weir B.S."/>
            <person name="Villas-Boas S.G."/>
        </authorList>
    </citation>
    <scope>NUCLEOTIDE SEQUENCE [LARGE SCALE GENOMIC DNA]</scope>
    <source>
        <strain evidence="1 2">ICMP 19927</strain>
    </source>
</reference>
<protein>
    <recommendedName>
        <fullName evidence="3">F-box domain-containing protein</fullName>
    </recommendedName>
</protein>
<evidence type="ECO:0008006" key="3">
    <source>
        <dbReference type="Google" id="ProtNLM"/>
    </source>
</evidence>
<dbReference type="PANTHER" id="PTHR42057:SF2">
    <property type="entry name" value="F-BOX DOMAIN PROTEIN (AFU_ORTHOLOGUE AFUA_4G00200)-RELATED"/>
    <property type="match status" value="1"/>
</dbReference>
<dbReference type="AlphaFoldDB" id="A0A1Y2M9J6"/>
<evidence type="ECO:0000313" key="1">
    <source>
        <dbReference type="EMBL" id="OSS52796.1"/>
    </source>
</evidence>
<dbReference type="Proteomes" id="UP000193240">
    <property type="component" value="Unassembled WGS sequence"/>
</dbReference>
<proteinExistence type="predicted"/>
<dbReference type="InParanoid" id="A0A1Y2M9J6"/>
<name>A0A1Y2M9J6_EPING</name>
<keyword evidence="2" id="KW-1185">Reference proteome</keyword>
<dbReference type="EMBL" id="KZ107839">
    <property type="protein sequence ID" value="OSS52796.1"/>
    <property type="molecule type" value="Genomic_DNA"/>
</dbReference>
<evidence type="ECO:0000313" key="2">
    <source>
        <dbReference type="Proteomes" id="UP000193240"/>
    </source>
</evidence>
<dbReference type="PANTHER" id="PTHR42057">
    <property type="entry name" value="F-BOX DOMAIN PROTEIN (AFU_ORTHOLOGUE AFUA_4G00200)"/>
    <property type="match status" value="1"/>
</dbReference>